<evidence type="ECO:0000259" key="3">
    <source>
        <dbReference type="Pfam" id="PF07859"/>
    </source>
</evidence>
<dbReference type="PANTHER" id="PTHR48081">
    <property type="entry name" value="AB HYDROLASE SUPERFAMILY PROTEIN C4A8.06C"/>
    <property type="match status" value="1"/>
</dbReference>
<feature type="domain" description="Alpha/beta hydrolase fold-3" evidence="3">
    <location>
        <begin position="108"/>
        <end position="316"/>
    </location>
</feature>
<evidence type="ECO:0000313" key="4">
    <source>
        <dbReference type="EMBL" id="NVI46156.1"/>
    </source>
</evidence>
<dbReference type="Gene3D" id="3.40.50.1820">
    <property type="entry name" value="alpha/beta hydrolase"/>
    <property type="match status" value="1"/>
</dbReference>
<keyword evidence="6" id="KW-1185">Reference proteome</keyword>
<dbReference type="InterPro" id="IPR050300">
    <property type="entry name" value="GDXG_lipolytic_enzyme"/>
</dbReference>
<proteinExistence type="predicted"/>
<accession>A0A973W2G7</accession>
<dbReference type="Pfam" id="PF07859">
    <property type="entry name" value="Abhydrolase_3"/>
    <property type="match status" value="1"/>
</dbReference>
<keyword evidence="2" id="KW-0732">Signal</keyword>
<reference evidence="5" key="2">
    <citation type="journal article" date="2021" name="Int. J. Syst. Evol. Microbiol.">
        <title>Bradyrhizobium septentrionale sp. nov. (sv. septentrionale) and Bradyrhizobium quebecense sp. nov. (sv. septentrionale) associated with legumes native to Canada possess rearranged symbiosis genes and numerous insertion sequences.</title>
        <authorList>
            <person name="Bromfield E.S.P."/>
            <person name="Cloutier S."/>
        </authorList>
    </citation>
    <scope>NUCLEOTIDE SEQUENCE</scope>
    <source>
        <strain evidence="5">5S5</strain>
    </source>
</reference>
<evidence type="ECO:0000313" key="6">
    <source>
        <dbReference type="Proteomes" id="UP001432046"/>
    </source>
</evidence>
<gene>
    <name evidence="4" type="ORF">HAP48_024985</name>
    <name evidence="5" type="ORF">WDK88_20780</name>
</gene>
<dbReference type="InterPro" id="IPR029058">
    <property type="entry name" value="AB_hydrolase_fold"/>
</dbReference>
<organism evidence="4">
    <name type="scientific">Bradyrhizobium septentrionale</name>
    <dbReference type="NCBI Taxonomy" id="1404411"/>
    <lineage>
        <taxon>Bacteria</taxon>
        <taxon>Pseudomonadati</taxon>
        <taxon>Pseudomonadota</taxon>
        <taxon>Alphaproteobacteria</taxon>
        <taxon>Hyphomicrobiales</taxon>
        <taxon>Nitrobacteraceae</taxon>
        <taxon>Bradyrhizobium</taxon>
    </lineage>
</organism>
<dbReference type="EMBL" id="CP147711">
    <property type="protein sequence ID" value="WXC83838.1"/>
    <property type="molecule type" value="Genomic_DNA"/>
</dbReference>
<evidence type="ECO:0000256" key="2">
    <source>
        <dbReference type="SAM" id="SignalP"/>
    </source>
</evidence>
<reference evidence="5" key="3">
    <citation type="submission" date="2024-03" db="EMBL/GenBank/DDBJ databases">
        <authorList>
            <person name="Bromfield E.S.P."/>
            <person name="Cloutier S."/>
        </authorList>
    </citation>
    <scope>NUCLEOTIDE SEQUENCE</scope>
    <source>
        <strain evidence="5">5S5</strain>
    </source>
</reference>
<feature type="signal peptide" evidence="2">
    <location>
        <begin position="1"/>
        <end position="23"/>
    </location>
</feature>
<dbReference type="EMBL" id="JAAOLE020000001">
    <property type="protein sequence ID" value="NVI46156.1"/>
    <property type="molecule type" value="Genomic_DNA"/>
</dbReference>
<dbReference type="RefSeq" id="WP_166205517.1">
    <property type="nucleotide sequence ID" value="NZ_CP088285.1"/>
</dbReference>
<reference evidence="4" key="1">
    <citation type="submission" date="2020-06" db="EMBL/GenBank/DDBJ databases">
        <title>Whole Genome Sequence of Bradyrhizobium sp. Strain 1S1.</title>
        <authorList>
            <person name="Bromfield E.S.P."/>
            <person name="Cloutier S."/>
        </authorList>
    </citation>
    <scope>NUCLEOTIDE SEQUENCE [LARGE SCALE GENOMIC DNA]</scope>
    <source>
        <strain evidence="4">1S1</strain>
    </source>
</reference>
<dbReference type="SUPFAM" id="SSF53474">
    <property type="entry name" value="alpha/beta-Hydrolases"/>
    <property type="match status" value="1"/>
</dbReference>
<protein>
    <submittedName>
        <fullName evidence="4">Alpha/beta hydrolase</fullName>
    </submittedName>
</protein>
<dbReference type="PANTHER" id="PTHR48081:SF8">
    <property type="entry name" value="ALPHA_BETA HYDROLASE FOLD-3 DOMAIN-CONTAINING PROTEIN-RELATED"/>
    <property type="match status" value="1"/>
</dbReference>
<dbReference type="Proteomes" id="UP001432046">
    <property type="component" value="Chromosome"/>
</dbReference>
<dbReference type="AlphaFoldDB" id="A0A973W2G7"/>
<keyword evidence="1 4" id="KW-0378">Hydrolase</keyword>
<evidence type="ECO:0000256" key="1">
    <source>
        <dbReference type="ARBA" id="ARBA00022801"/>
    </source>
</evidence>
<evidence type="ECO:0000313" key="5">
    <source>
        <dbReference type="EMBL" id="WXC83838.1"/>
    </source>
</evidence>
<dbReference type="GO" id="GO:0016787">
    <property type="term" value="F:hydrolase activity"/>
    <property type="evidence" value="ECO:0007669"/>
    <property type="project" value="UniProtKB-KW"/>
</dbReference>
<dbReference type="InterPro" id="IPR013094">
    <property type="entry name" value="AB_hydrolase_3"/>
</dbReference>
<sequence>MNRLSKIASAITVASLMSHVAAAAPNAATDARIDPQIRSFLTEINKDSSPFWQLPQPKPQEILTALQSQTAVDLSGVTTSERTITQDGRTVKLYVMKPENVSGKPGVLLFIHGGVWIVGNFQNHQRLLRDLVVGSGQIGVFVEYSPLPAAKFPTQLEESYAALKWVAEHAGEFGADGSRIAVAGNSVGGNMTAALTLMAKDRNGPKISYQVLFVPATDATVDSASYHEFANGRFLARAFMKYGWDLYAPDEKTRNHPYVSPLRASLDQLKGLPPALVVTAENDPLRDEGEAYARKLKRAGVKVDAARYNGTIHDFMLLNALRNEPATEAAIEQASEGVRLHLKAIAN</sequence>
<feature type="chain" id="PRO_5037698489" evidence="2">
    <location>
        <begin position="24"/>
        <end position="347"/>
    </location>
</feature>
<name>A0A973W2G7_9BRAD</name>